<dbReference type="OrthoDB" id="5198418at2"/>
<dbReference type="Proteomes" id="UP000199416">
    <property type="component" value="Unassembled WGS sequence"/>
</dbReference>
<evidence type="ECO:0000256" key="1">
    <source>
        <dbReference type="SAM" id="Phobius"/>
    </source>
</evidence>
<evidence type="ECO:0000313" key="2">
    <source>
        <dbReference type="EMBL" id="SDC42412.1"/>
    </source>
</evidence>
<dbReference type="RefSeq" id="WP_091364499.1">
    <property type="nucleotide sequence ID" value="NZ_FMZF01000002.1"/>
</dbReference>
<keyword evidence="1" id="KW-1133">Transmembrane helix</keyword>
<reference evidence="3" key="1">
    <citation type="submission" date="2016-10" db="EMBL/GenBank/DDBJ databases">
        <authorList>
            <person name="Varghese N."/>
            <person name="Submissions S."/>
        </authorList>
    </citation>
    <scope>NUCLEOTIDE SEQUENCE [LARGE SCALE GENOMIC DNA]</scope>
    <source>
        <strain evidence="3">DSM 45421</strain>
    </source>
</reference>
<keyword evidence="1" id="KW-0812">Transmembrane</keyword>
<dbReference type="STRING" id="1190417.SAMN05660690_1380"/>
<evidence type="ECO:0000313" key="3">
    <source>
        <dbReference type="Proteomes" id="UP000199416"/>
    </source>
</evidence>
<feature type="transmembrane region" description="Helical" evidence="1">
    <location>
        <begin position="27"/>
        <end position="47"/>
    </location>
</feature>
<sequence length="107" mass="10830">MRETVPLLHVAAGTATGCSLALTARGPGWLVAPGVLAAGLAGAGALARRRGWPHWPTAQPHPLGDSHVALATGLLVAQTGSPVVWVLPTLVAQVPVARAKRRLAATA</sequence>
<dbReference type="EMBL" id="FMZF01000002">
    <property type="protein sequence ID" value="SDC42412.1"/>
    <property type="molecule type" value="Genomic_DNA"/>
</dbReference>
<keyword evidence="3" id="KW-1185">Reference proteome</keyword>
<keyword evidence="1" id="KW-0472">Membrane</keyword>
<name>A0A1G6LG55_9ACTN</name>
<accession>A0A1G6LG55</accession>
<dbReference type="AlphaFoldDB" id="A0A1G6LG55"/>
<protein>
    <submittedName>
        <fullName evidence="2">Uncharacterized protein</fullName>
    </submittedName>
</protein>
<gene>
    <name evidence="2" type="ORF">SAMN05660690_1380</name>
</gene>
<dbReference type="PROSITE" id="PS51257">
    <property type="entry name" value="PROKAR_LIPOPROTEIN"/>
    <property type="match status" value="1"/>
</dbReference>
<proteinExistence type="predicted"/>
<organism evidence="2 3">
    <name type="scientific">Geodermatophilus telluris</name>
    <dbReference type="NCBI Taxonomy" id="1190417"/>
    <lineage>
        <taxon>Bacteria</taxon>
        <taxon>Bacillati</taxon>
        <taxon>Actinomycetota</taxon>
        <taxon>Actinomycetes</taxon>
        <taxon>Geodermatophilales</taxon>
        <taxon>Geodermatophilaceae</taxon>
        <taxon>Geodermatophilus</taxon>
    </lineage>
</organism>